<gene>
    <name evidence="2" type="ORF">B0I21_10422</name>
</gene>
<dbReference type="SUPFAM" id="SSF53448">
    <property type="entry name" value="Nucleotide-diphospho-sugar transferases"/>
    <property type="match status" value="1"/>
</dbReference>
<proteinExistence type="predicted"/>
<dbReference type="PANTHER" id="PTHR22916">
    <property type="entry name" value="GLYCOSYLTRANSFERASE"/>
    <property type="match status" value="1"/>
</dbReference>
<evidence type="ECO:0000259" key="1">
    <source>
        <dbReference type="Pfam" id="PF00535"/>
    </source>
</evidence>
<dbReference type="OrthoDB" id="9802649at2"/>
<dbReference type="Gene3D" id="3.90.550.10">
    <property type="entry name" value="Spore Coat Polysaccharide Biosynthesis Protein SpsA, Chain A"/>
    <property type="match status" value="1"/>
</dbReference>
<dbReference type="GO" id="GO:0016758">
    <property type="term" value="F:hexosyltransferase activity"/>
    <property type="evidence" value="ECO:0007669"/>
    <property type="project" value="UniProtKB-ARBA"/>
</dbReference>
<evidence type="ECO:0000313" key="3">
    <source>
        <dbReference type="Proteomes" id="UP000294752"/>
    </source>
</evidence>
<comment type="caution">
    <text evidence="2">The sequence shown here is derived from an EMBL/GenBank/DDBJ whole genome shotgun (WGS) entry which is preliminary data.</text>
</comment>
<keyword evidence="3" id="KW-1185">Reference proteome</keyword>
<reference evidence="2 3" key="1">
    <citation type="submission" date="2019-03" db="EMBL/GenBank/DDBJ databases">
        <title>Genomic Encyclopedia of Type Strains, Phase III (KMG-III): the genomes of soil and plant-associated and newly described type strains.</title>
        <authorList>
            <person name="Whitman W."/>
        </authorList>
    </citation>
    <scope>NUCLEOTIDE SEQUENCE [LARGE SCALE GENOMIC DNA]</scope>
    <source>
        <strain evidence="2 3">CGMCC 1.12801</strain>
    </source>
</reference>
<dbReference type="Proteomes" id="UP000294752">
    <property type="component" value="Unassembled WGS sequence"/>
</dbReference>
<evidence type="ECO:0000313" key="2">
    <source>
        <dbReference type="EMBL" id="TDS13696.1"/>
    </source>
</evidence>
<dbReference type="CDD" id="cd04196">
    <property type="entry name" value="GT_2_like_d"/>
    <property type="match status" value="1"/>
</dbReference>
<keyword evidence="2" id="KW-0808">Transferase</keyword>
<organism evidence="2 3">
    <name type="scientific">Sphingobacterium paludis</name>
    <dbReference type="NCBI Taxonomy" id="1476465"/>
    <lineage>
        <taxon>Bacteria</taxon>
        <taxon>Pseudomonadati</taxon>
        <taxon>Bacteroidota</taxon>
        <taxon>Sphingobacteriia</taxon>
        <taxon>Sphingobacteriales</taxon>
        <taxon>Sphingobacteriaceae</taxon>
        <taxon>Sphingobacterium</taxon>
    </lineage>
</organism>
<sequence length="289" mass="32989">MNEISVALCTYNGGRYLRKQLVSIVNQSYPVSEIIIVDDCSSDDTISVIEEFMAKYKFIKLYVNERNMGSNQSFRKAISLTNNDFIALCDQDDIWMTSKLESQIKEMCKIPDFSTPTVIFHDSLVIDSHDNVIAPSFLKIRGLRPTAVTFRSILLNNIVTGCTCLINRGMKDAVLKSNMDRIIMHDYLIALIAYGFGKAIYLDEKLMSYRSHSASVTEKNVITLRSRAKDFVNRIRNNSYLTPMIEQGISFQKDYGKYVFGGNVKVLNNFVSLRNASLLKKICYRWSLI</sequence>
<dbReference type="InterPro" id="IPR029044">
    <property type="entry name" value="Nucleotide-diphossugar_trans"/>
</dbReference>
<dbReference type="RefSeq" id="WP_133640032.1">
    <property type="nucleotide sequence ID" value="NZ_SNZV01000004.1"/>
</dbReference>
<dbReference type="InterPro" id="IPR001173">
    <property type="entry name" value="Glyco_trans_2-like"/>
</dbReference>
<accession>A0A4R7D4A3</accession>
<protein>
    <submittedName>
        <fullName evidence="2">Glycosyltransferase involved in cell wall biosynthesis</fullName>
    </submittedName>
</protein>
<dbReference type="AlphaFoldDB" id="A0A4R7D4A3"/>
<dbReference type="PANTHER" id="PTHR22916:SF3">
    <property type="entry name" value="UDP-GLCNAC:BETAGAL BETA-1,3-N-ACETYLGLUCOSAMINYLTRANSFERASE-LIKE PROTEIN 1"/>
    <property type="match status" value="1"/>
</dbReference>
<dbReference type="EMBL" id="SNZV01000004">
    <property type="protein sequence ID" value="TDS13696.1"/>
    <property type="molecule type" value="Genomic_DNA"/>
</dbReference>
<name>A0A4R7D4A3_9SPHI</name>
<dbReference type="Pfam" id="PF00535">
    <property type="entry name" value="Glycos_transf_2"/>
    <property type="match status" value="1"/>
</dbReference>
<feature type="domain" description="Glycosyltransferase 2-like" evidence="1">
    <location>
        <begin position="5"/>
        <end position="120"/>
    </location>
</feature>